<dbReference type="GO" id="GO:0005524">
    <property type="term" value="F:ATP binding"/>
    <property type="evidence" value="ECO:0007669"/>
    <property type="project" value="UniProtKB-KW"/>
</dbReference>
<dbReference type="Pfam" id="PF13424">
    <property type="entry name" value="TPR_12"/>
    <property type="match status" value="1"/>
</dbReference>
<organism evidence="7 8">
    <name type="scientific">Streptomyces stelliscabiei</name>
    <dbReference type="NCBI Taxonomy" id="146820"/>
    <lineage>
        <taxon>Bacteria</taxon>
        <taxon>Bacillati</taxon>
        <taxon>Actinomycetota</taxon>
        <taxon>Actinomycetes</taxon>
        <taxon>Kitasatosporales</taxon>
        <taxon>Streptomycetaceae</taxon>
        <taxon>Streptomyces</taxon>
    </lineage>
</organism>
<dbReference type="InterPro" id="IPR011990">
    <property type="entry name" value="TPR-like_helical_dom_sf"/>
</dbReference>
<dbReference type="InterPro" id="IPR050660">
    <property type="entry name" value="NEK_Ser/Thr_kinase"/>
</dbReference>
<dbReference type="PANTHER" id="PTHR43671:SF13">
    <property type="entry name" value="SERINE_THREONINE-PROTEIN KINASE NEK2"/>
    <property type="match status" value="1"/>
</dbReference>
<dbReference type="Gene3D" id="1.10.510.10">
    <property type="entry name" value="Transferase(Phosphotransferase) domain 1"/>
    <property type="match status" value="1"/>
</dbReference>
<dbReference type="OrthoDB" id="9801841at2"/>
<comment type="caution">
    <text evidence="7">The sequence shown here is derived from an EMBL/GenBank/DDBJ whole genome shotgun (WGS) entry which is preliminary data.</text>
</comment>
<dbReference type="PROSITE" id="PS00108">
    <property type="entry name" value="PROTEIN_KINASE_ST"/>
    <property type="match status" value="1"/>
</dbReference>
<protein>
    <recommendedName>
        <fullName evidence="1">non-specific serine/threonine protein kinase</fullName>
        <ecNumber evidence="1">2.7.11.1</ecNumber>
    </recommendedName>
</protein>
<dbReference type="SUPFAM" id="SSF48452">
    <property type="entry name" value="TPR-like"/>
    <property type="match status" value="1"/>
</dbReference>
<keyword evidence="2" id="KW-0808">Transferase</keyword>
<evidence type="ECO:0000313" key="7">
    <source>
        <dbReference type="EMBL" id="MBE1596609.1"/>
    </source>
</evidence>
<dbReference type="GO" id="GO:0004674">
    <property type="term" value="F:protein serine/threonine kinase activity"/>
    <property type="evidence" value="ECO:0007669"/>
    <property type="project" value="UniProtKB-KW"/>
</dbReference>
<keyword evidence="8" id="KW-1185">Reference proteome</keyword>
<dbReference type="SUPFAM" id="SSF56112">
    <property type="entry name" value="Protein kinase-like (PK-like)"/>
    <property type="match status" value="1"/>
</dbReference>
<dbReference type="InterPro" id="IPR008271">
    <property type="entry name" value="Ser/Thr_kinase_AS"/>
</dbReference>
<keyword evidence="7" id="KW-0723">Serine/threonine-protein kinase</keyword>
<evidence type="ECO:0000256" key="5">
    <source>
        <dbReference type="ARBA" id="ARBA00022840"/>
    </source>
</evidence>
<dbReference type="Pfam" id="PF00069">
    <property type="entry name" value="Pkinase"/>
    <property type="match status" value="1"/>
</dbReference>
<dbReference type="Proteomes" id="UP000629287">
    <property type="component" value="Unassembled WGS sequence"/>
</dbReference>
<evidence type="ECO:0000259" key="6">
    <source>
        <dbReference type="PROSITE" id="PS50011"/>
    </source>
</evidence>
<dbReference type="InterPro" id="IPR011009">
    <property type="entry name" value="Kinase-like_dom_sf"/>
</dbReference>
<keyword evidence="4 7" id="KW-0418">Kinase</keyword>
<gene>
    <name evidence="7" type="ORF">H4687_002738</name>
</gene>
<sequence>MEDEETVPVVNGRYRRERRLGAGGQGEAWLAFDVHLRRRVVLKQCTLPEGVSAEEREVLIARAEREARAAAKLNHPGIVTVHDQFSDRHGLPWMVMEHVDGRSLREVLEGGPLTVTEAARIGEQIATALAAAHAVGVVHRDIKPANILLADGRAVIADFGIATMAGEITLTPTGTVIGTPQYTSPEQILGGSTSSASDMWSLGATLYRAVEGRAPFSGDSYPQLSLAVSRGVPEPMRTTGALQALIGQLMRFEPAERPAAAVAAASMREVAEYLPAAGPGPAGIDSLLEQATKERDEGALDQAEDHYRSALDLAIQYRAKRKEGWAWDGLGSCRWRDGDSEMALKFFTRADRLADETDDAHLKAWSLYNFGVYRRARGELASAKDFLERSLAVSEAHRCPAAAGWTHHELAELAQREGNARQEREHYAAALRVSLACGDDALTGWSLIHVARCAEGPGDLPQAGEHYARALEIGARVHDKWMVREAEEGLARIAAPADR</sequence>
<evidence type="ECO:0000256" key="2">
    <source>
        <dbReference type="ARBA" id="ARBA00022679"/>
    </source>
</evidence>
<name>A0A8I0P5K8_9ACTN</name>
<evidence type="ECO:0000313" key="8">
    <source>
        <dbReference type="Proteomes" id="UP000629287"/>
    </source>
</evidence>
<dbReference type="EMBL" id="JADBGF010000001">
    <property type="protein sequence ID" value="MBE1596609.1"/>
    <property type="molecule type" value="Genomic_DNA"/>
</dbReference>
<dbReference type="InterPro" id="IPR019734">
    <property type="entry name" value="TPR_rpt"/>
</dbReference>
<accession>A0A8I0P5K8</accession>
<dbReference type="PANTHER" id="PTHR43671">
    <property type="entry name" value="SERINE/THREONINE-PROTEIN KINASE NEK"/>
    <property type="match status" value="1"/>
</dbReference>
<dbReference type="EC" id="2.7.11.1" evidence="1"/>
<proteinExistence type="predicted"/>
<dbReference type="RefSeq" id="WP_159392197.1">
    <property type="nucleotide sequence ID" value="NZ_JADBGF010000001.1"/>
</dbReference>
<evidence type="ECO:0000256" key="4">
    <source>
        <dbReference type="ARBA" id="ARBA00022777"/>
    </source>
</evidence>
<evidence type="ECO:0000256" key="3">
    <source>
        <dbReference type="ARBA" id="ARBA00022741"/>
    </source>
</evidence>
<dbReference type="SMART" id="SM00220">
    <property type="entry name" value="S_TKc"/>
    <property type="match status" value="1"/>
</dbReference>
<reference evidence="7 8" key="1">
    <citation type="submission" date="2020-10" db="EMBL/GenBank/DDBJ databases">
        <title>Sequencing the genomes of 1000 actinobacteria strains.</title>
        <authorList>
            <person name="Klenk H.-P."/>
        </authorList>
    </citation>
    <scope>NUCLEOTIDE SEQUENCE [LARGE SCALE GENOMIC DNA]</scope>
    <source>
        <strain evidence="7 8">DSM 41803</strain>
    </source>
</reference>
<dbReference type="GeneID" id="86827330"/>
<keyword evidence="3" id="KW-0547">Nucleotide-binding</keyword>
<dbReference type="InterPro" id="IPR000719">
    <property type="entry name" value="Prot_kinase_dom"/>
</dbReference>
<dbReference type="SMART" id="SM00028">
    <property type="entry name" value="TPR"/>
    <property type="match status" value="3"/>
</dbReference>
<keyword evidence="5" id="KW-0067">ATP-binding</keyword>
<evidence type="ECO:0000256" key="1">
    <source>
        <dbReference type="ARBA" id="ARBA00012513"/>
    </source>
</evidence>
<dbReference type="PROSITE" id="PS50011">
    <property type="entry name" value="PROTEIN_KINASE_DOM"/>
    <property type="match status" value="1"/>
</dbReference>
<dbReference type="Gene3D" id="3.30.200.20">
    <property type="entry name" value="Phosphorylase Kinase, domain 1"/>
    <property type="match status" value="1"/>
</dbReference>
<dbReference type="Gene3D" id="1.25.40.10">
    <property type="entry name" value="Tetratricopeptide repeat domain"/>
    <property type="match status" value="1"/>
</dbReference>
<dbReference type="AlphaFoldDB" id="A0A8I0P5K8"/>
<feature type="domain" description="Protein kinase" evidence="6">
    <location>
        <begin position="14"/>
        <end position="274"/>
    </location>
</feature>
<dbReference type="CDD" id="cd14014">
    <property type="entry name" value="STKc_PknB_like"/>
    <property type="match status" value="1"/>
</dbReference>